<dbReference type="EMBL" id="GBRH01215081">
    <property type="protein sequence ID" value="JAD82814.1"/>
    <property type="molecule type" value="Transcribed_RNA"/>
</dbReference>
<reference evidence="1" key="2">
    <citation type="journal article" date="2015" name="Data Brief">
        <title>Shoot transcriptome of the giant reed, Arundo donax.</title>
        <authorList>
            <person name="Barrero R.A."/>
            <person name="Guerrero F.D."/>
            <person name="Moolhuijzen P."/>
            <person name="Goolsby J.A."/>
            <person name="Tidwell J."/>
            <person name="Bellgard S.E."/>
            <person name="Bellgard M.I."/>
        </authorList>
    </citation>
    <scope>NUCLEOTIDE SEQUENCE</scope>
    <source>
        <tissue evidence="1">Shoot tissue taken approximately 20 cm above the soil surface</tissue>
    </source>
</reference>
<sequence>MYLTFSTDVFLFWATSHYPVQEQHMPPADKSYDNSDKRTFLHNTPQAGQETLLANV</sequence>
<accession>A0A0A9D2I6</accession>
<name>A0A0A9D2I6_ARUDO</name>
<reference evidence="1" key="1">
    <citation type="submission" date="2014-09" db="EMBL/GenBank/DDBJ databases">
        <authorList>
            <person name="Magalhaes I.L.F."/>
            <person name="Oliveira U."/>
            <person name="Santos F.R."/>
            <person name="Vidigal T.H.D.A."/>
            <person name="Brescovit A.D."/>
            <person name="Santos A.J."/>
        </authorList>
    </citation>
    <scope>NUCLEOTIDE SEQUENCE</scope>
    <source>
        <tissue evidence="1">Shoot tissue taken approximately 20 cm above the soil surface</tissue>
    </source>
</reference>
<dbReference type="AlphaFoldDB" id="A0A0A9D2I6"/>
<organism evidence="1">
    <name type="scientific">Arundo donax</name>
    <name type="common">Giant reed</name>
    <name type="synonym">Donax arundinaceus</name>
    <dbReference type="NCBI Taxonomy" id="35708"/>
    <lineage>
        <taxon>Eukaryota</taxon>
        <taxon>Viridiplantae</taxon>
        <taxon>Streptophyta</taxon>
        <taxon>Embryophyta</taxon>
        <taxon>Tracheophyta</taxon>
        <taxon>Spermatophyta</taxon>
        <taxon>Magnoliopsida</taxon>
        <taxon>Liliopsida</taxon>
        <taxon>Poales</taxon>
        <taxon>Poaceae</taxon>
        <taxon>PACMAD clade</taxon>
        <taxon>Arundinoideae</taxon>
        <taxon>Arundineae</taxon>
        <taxon>Arundo</taxon>
    </lineage>
</organism>
<evidence type="ECO:0000313" key="1">
    <source>
        <dbReference type="EMBL" id="JAD82814.1"/>
    </source>
</evidence>
<proteinExistence type="predicted"/>
<protein>
    <submittedName>
        <fullName evidence="1">Uncharacterized protein</fullName>
    </submittedName>
</protein>